<keyword evidence="2" id="KW-0805">Transcription regulation</keyword>
<evidence type="ECO:0000259" key="5">
    <source>
        <dbReference type="PROSITE" id="PS50931"/>
    </source>
</evidence>
<dbReference type="PROSITE" id="PS50931">
    <property type="entry name" value="HTH_LYSR"/>
    <property type="match status" value="1"/>
</dbReference>
<comment type="similarity">
    <text evidence="1">Belongs to the LysR transcriptional regulatory family.</text>
</comment>
<sequence>MNIQDLLYFNKLVELRNYSQTARYFSVTQPTISYTIKRLEKQFGTTLLDRQTMNLTIAGKQFYEHTQKIIHEMDLLSKDMAGVLTPRIKLGLPPIITNYLLHQPKYLKVFQANLEHLTVYSEESQHTFQDLIKGNLDVSLVGSAQPIVEPDLNADILCQHHFKIICSSRSLLANNKEVSLAELQEYPFILLDKKSTHQQVFSQLMSRHLFNPQVLFCTANFNTILTLVQQNSGISFLTETALAACSHDIVALDLKEAKQIYFYISLVSRVNHEQNPILQAFIQQIKSAIN</sequence>
<dbReference type="EMBL" id="QOCS01000002">
    <property type="protein sequence ID" value="RHW48760.1"/>
    <property type="molecule type" value="Genomic_DNA"/>
</dbReference>
<dbReference type="Proteomes" id="UP000284822">
    <property type="component" value="Unassembled WGS sequence"/>
</dbReference>
<dbReference type="InterPro" id="IPR000847">
    <property type="entry name" value="LysR_HTH_N"/>
</dbReference>
<dbReference type="InterPro" id="IPR036390">
    <property type="entry name" value="WH_DNA-bd_sf"/>
</dbReference>
<accession>A0A3R6ZAX5</accession>
<dbReference type="PRINTS" id="PR00039">
    <property type="entry name" value="HTHLYSR"/>
</dbReference>
<dbReference type="GO" id="GO:0003700">
    <property type="term" value="F:DNA-binding transcription factor activity"/>
    <property type="evidence" value="ECO:0007669"/>
    <property type="project" value="InterPro"/>
</dbReference>
<dbReference type="Gene3D" id="1.10.10.10">
    <property type="entry name" value="Winged helix-like DNA-binding domain superfamily/Winged helix DNA-binding domain"/>
    <property type="match status" value="1"/>
</dbReference>
<dbReference type="PANTHER" id="PTHR30419">
    <property type="entry name" value="HTH-TYPE TRANSCRIPTIONAL REGULATOR YBHD"/>
    <property type="match status" value="1"/>
</dbReference>
<dbReference type="SUPFAM" id="SSF53850">
    <property type="entry name" value="Periplasmic binding protein-like II"/>
    <property type="match status" value="1"/>
</dbReference>
<evidence type="ECO:0000256" key="1">
    <source>
        <dbReference type="ARBA" id="ARBA00009437"/>
    </source>
</evidence>
<evidence type="ECO:0000256" key="3">
    <source>
        <dbReference type="ARBA" id="ARBA00023125"/>
    </source>
</evidence>
<dbReference type="InterPro" id="IPR050950">
    <property type="entry name" value="HTH-type_LysR_regulators"/>
</dbReference>
<proteinExistence type="inferred from homology"/>
<keyword evidence="4" id="KW-0804">Transcription</keyword>
<name>A0A3R6ZAX5_9LACO</name>
<dbReference type="Pfam" id="PF00126">
    <property type="entry name" value="HTH_1"/>
    <property type="match status" value="1"/>
</dbReference>
<feature type="domain" description="HTH lysR-type" evidence="5">
    <location>
        <begin position="1"/>
        <end position="56"/>
    </location>
</feature>
<protein>
    <recommendedName>
        <fullName evidence="5">HTH lysR-type domain-containing protein</fullName>
    </recommendedName>
</protein>
<dbReference type="SUPFAM" id="SSF46785">
    <property type="entry name" value="Winged helix' DNA-binding domain"/>
    <property type="match status" value="1"/>
</dbReference>
<dbReference type="AlphaFoldDB" id="A0A3R6ZAX5"/>
<keyword evidence="3" id="KW-0238">DNA-binding</keyword>
<comment type="caution">
    <text evidence="6">The sequence shown here is derived from an EMBL/GenBank/DDBJ whole genome shotgun (WGS) entry which is preliminary data.</text>
</comment>
<dbReference type="GO" id="GO:0003677">
    <property type="term" value="F:DNA binding"/>
    <property type="evidence" value="ECO:0007669"/>
    <property type="project" value="UniProtKB-KW"/>
</dbReference>
<dbReference type="Gene3D" id="3.40.190.290">
    <property type="match status" value="1"/>
</dbReference>
<evidence type="ECO:0000256" key="2">
    <source>
        <dbReference type="ARBA" id="ARBA00023015"/>
    </source>
</evidence>
<organism evidence="6 7">
    <name type="scientific">Bombilactobacillus bombi</name>
    <dbReference type="NCBI Taxonomy" id="1303590"/>
    <lineage>
        <taxon>Bacteria</taxon>
        <taxon>Bacillati</taxon>
        <taxon>Bacillota</taxon>
        <taxon>Bacilli</taxon>
        <taxon>Lactobacillales</taxon>
        <taxon>Lactobacillaceae</taxon>
        <taxon>Bombilactobacillus</taxon>
    </lineage>
</organism>
<dbReference type="Pfam" id="PF03466">
    <property type="entry name" value="LysR_substrate"/>
    <property type="match status" value="1"/>
</dbReference>
<evidence type="ECO:0000256" key="4">
    <source>
        <dbReference type="ARBA" id="ARBA00023163"/>
    </source>
</evidence>
<gene>
    <name evidence="6" type="ORF">DS832_00490</name>
</gene>
<dbReference type="GO" id="GO:0005829">
    <property type="term" value="C:cytosol"/>
    <property type="evidence" value="ECO:0007669"/>
    <property type="project" value="TreeGrafter"/>
</dbReference>
<dbReference type="InterPro" id="IPR005119">
    <property type="entry name" value="LysR_subst-bd"/>
</dbReference>
<reference evidence="6 7" key="1">
    <citation type="submission" date="2018-07" db="EMBL/GenBank/DDBJ databases">
        <title>Genome sequences of six Lactobacillus spp. isolated from bumble bee guts.</title>
        <authorList>
            <person name="Motta E.V.S."/>
            <person name="Moran N.A."/>
        </authorList>
    </citation>
    <scope>NUCLEOTIDE SEQUENCE [LARGE SCALE GENOMIC DNA]</scope>
    <source>
        <strain evidence="6 7">LV-8.1</strain>
    </source>
</reference>
<evidence type="ECO:0000313" key="6">
    <source>
        <dbReference type="EMBL" id="RHW48760.1"/>
    </source>
</evidence>
<evidence type="ECO:0000313" key="7">
    <source>
        <dbReference type="Proteomes" id="UP000284822"/>
    </source>
</evidence>
<dbReference type="InterPro" id="IPR036388">
    <property type="entry name" value="WH-like_DNA-bd_sf"/>
</dbReference>
<dbReference type="RefSeq" id="WP_118909912.1">
    <property type="nucleotide sequence ID" value="NZ_QOCS01000002.1"/>
</dbReference>